<evidence type="ECO:0000256" key="2">
    <source>
        <dbReference type="ARBA" id="ARBA00022679"/>
    </source>
</evidence>
<dbReference type="Proteomes" id="UP000660262">
    <property type="component" value="Unassembled WGS sequence"/>
</dbReference>
<dbReference type="GO" id="GO:0016020">
    <property type="term" value="C:membrane"/>
    <property type="evidence" value="ECO:0007669"/>
    <property type="project" value="TreeGrafter"/>
</dbReference>
<dbReference type="InterPro" id="IPR029058">
    <property type="entry name" value="AB_hydrolase_fold"/>
</dbReference>
<proteinExistence type="inferred from homology"/>
<accession>A0A830HKR4</accession>
<dbReference type="EMBL" id="BNJQ01000018">
    <property type="protein sequence ID" value="GHP07744.1"/>
    <property type="molecule type" value="Genomic_DNA"/>
</dbReference>
<dbReference type="OrthoDB" id="44277at2759"/>
<feature type="domain" description="Phospholipid/glycerol acyltransferase" evidence="5">
    <location>
        <begin position="402"/>
        <end position="531"/>
    </location>
</feature>
<dbReference type="InterPro" id="IPR000073">
    <property type="entry name" value="AB_hydrolase_1"/>
</dbReference>
<comment type="similarity">
    <text evidence="1">Belongs to the diacylglycerol acyltransferase family.</text>
</comment>
<dbReference type="Pfam" id="PF03982">
    <property type="entry name" value="DAGAT"/>
    <property type="match status" value="1"/>
</dbReference>
<evidence type="ECO:0000256" key="4">
    <source>
        <dbReference type="SAM" id="MobiDB-lite"/>
    </source>
</evidence>
<evidence type="ECO:0000313" key="6">
    <source>
        <dbReference type="EMBL" id="GHP07744.1"/>
    </source>
</evidence>
<feature type="compositionally biased region" description="Basic and acidic residues" evidence="4">
    <location>
        <begin position="335"/>
        <end position="344"/>
    </location>
</feature>
<dbReference type="Gene3D" id="3.40.50.1820">
    <property type="entry name" value="alpha/beta hydrolase"/>
    <property type="match status" value="1"/>
</dbReference>
<feature type="region of interest" description="Disordered" evidence="4">
    <location>
        <begin position="1"/>
        <end position="20"/>
    </location>
</feature>
<dbReference type="InterPro" id="IPR007130">
    <property type="entry name" value="DAGAT"/>
</dbReference>
<evidence type="ECO:0000256" key="1">
    <source>
        <dbReference type="ARBA" id="ARBA00005420"/>
    </source>
</evidence>
<evidence type="ECO:0000256" key="3">
    <source>
        <dbReference type="ARBA" id="ARBA00023315"/>
    </source>
</evidence>
<protein>
    <recommendedName>
        <fullName evidence="5">Phospholipid/glycerol acyltransferase domain-containing protein</fullName>
    </recommendedName>
</protein>
<dbReference type="SMART" id="SM00563">
    <property type="entry name" value="PlsC"/>
    <property type="match status" value="1"/>
</dbReference>
<keyword evidence="7" id="KW-1185">Reference proteome</keyword>
<evidence type="ECO:0000313" key="7">
    <source>
        <dbReference type="Proteomes" id="UP000660262"/>
    </source>
</evidence>
<dbReference type="Pfam" id="PF12697">
    <property type="entry name" value="Abhydrolase_6"/>
    <property type="match status" value="1"/>
</dbReference>
<feature type="region of interest" description="Disordered" evidence="4">
    <location>
        <begin position="322"/>
        <end position="344"/>
    </location>
</feature>
<keyword evidence="3" id="KW-0012">Acyltransferase</keyword>
<feature type="compositionally biased region" description="Basic residues" evidence="4">
    <location>
        <begin position="322"/>
        <end position="333"/>
    </location>
</feature>
<organism evidence="6 7">
    <name type="scientific">Pycnococcus provasolii</name>
    <dbReference type="NCBI Taxonomy" id="41880"/>
    <lineage>
        <taxon>Eukaryota</taxon>
        <taxon>Viridiplantae</taxon>
        <taxon>Chlorophyta</taxon>
        <taxon>Pseudoscourfieldiophyceae</taxon>
        <taxon>Pseudoscourfieldiales</taxon>
        <taxon>Pycnococcaceae</taxon>
        <taxon>Pycnococcus</taxon>
    </lineage>
</organism>
<comment type="caution">
    <text evidence="6">The sequence shown here is derived from an EMBL/GenBank/DDBJ whole genome shotgun (WGS) entry which is preliminary data.</text>
</comment>
<gene>
    <name evidence="6" type="ORF">PPROV_000648600</name>
</gene>
<dbReference type="InterPro" id="IPR002123">
    <property type="entry name" value="Plipid/glycerol_acylTrfase"/>
</dbReference>
<evidence type="ECO:0000259" key="5">
    <source>
        <dbReference type="SMART" id="SM00563"/>
    </source>
</evidence>
<dbReference type="GO" id="GO:0004144">
    <property type="term" value="F:diacylglycerol O-acyltransferase activity"/>
    <property type="evidence" value="ECO:0007669"/>
    <property type="project" value="UniProtKB-ARBA"/>
</dbReference>
<keyword evidence="2" id="KW-0808">Transferase</keyword>
<sequence length="670" mass="72331">MADPRASLSAAGLEDGPPRFWCPIDTKPPATNDDDDDDRPLLIYIPGLDGSGFAAMRQWRSISAAFQLECLTIPASDRTSALNLAKIIASRVATAKREQPNRSVCLLGESMGGLLALLAASEAARNVDRLYLANPASSFDRAPIAAVAPSFPIFPEPLYEALPLVLAPVLIDPVKSTRRVIARTVNDGEAMTSADDVDLNALLTSDPGAVADALLTVLTGFQRTLIECLPKATLAHRLEILRDGCAALDDAALARIQCKTLVLAGDSDLLLPSEEEATRLKQALPNCVTRTYSGVSHAILQDPSVDFSRVVQEYSCYPSLPARRRRRRNKPTHKNNNEPLRRFDNWLPPREEDLAEAKQFLDPQRRLHSPVFLSQHADGRVVRGLGAVPPLNSEKSSGNKPVLFVGNHQLLAGDLGQLIDGLHANTGCWVRGLAHPFVVGGAGAAGGNAGPGGAAGGGSFLRRFGAVPVSGRSLVSLLSNGEPCLLFPGGVREAYKLKNEEYKLLWPEKPEFVRAANRHGALIVPFAAVGAEDCLDLVLDTSEVRNLPDFLGGEARRRADSVRGPRMGGAAEAQLAGESFLSPVAVPNGKLERWYFFFGSPVDMSETGEFAHATEDADIASAAYAEVKRRCQHGLDYLLRERSNDPFQSFLPRVAYEQMYGKSAPTFPLR</sequence>
<dbReference type="PANTHER" id="PTHR22753:SF14">
    <property type="entry name" value="MONOACYLGLYCEROL_DIACYLGLYCEROL O-ACYLTRANSFERASE"/>
    <property type="match status" value="1"/>
</dbReference>
<dbReference type="AlphaFoldDB" id="A0A830HKR4"/>
<dbReference type="PANTHER" id="PTHR22753">
    <property type="entry name" value="TRANSMEMBRANE PROTEIN 68"/>
    <property type="match status" value="1"/>
</dbReference>
<dbReference type="SUPFAM" id="SSF53474">
    <property type="entry name" value="alpha/beta-Hydrolases"/>
    <property type="match status" value="1"/>
</dbReference>
<reference evidence="6" key="1">
    <citation type="submission" date="2020-10" db="EMBL/GenBank/DDBJ databases">
        <title>Unveiling of a novel bifunctional photoreceptor, Dualchrome1, isolated from a cosmopolitan green alga.</title>
        <authorList>
            <person name="Suzuki S."/>
            <person name="Kawachi M."/>
        </authorList>
    </citation>
    <scope>NUCLEOTIDE SEQUENCE</scope>
    <source>
        <strain evidence="6">NIES 2893</strain>
    </source>
</reference>
<name>A0A830HKR4_9CHLO</name>